<organism evidence="1 2">
    <name type="scientific">Candidatus Allofournierella pullicola</name>
    <dbReference type="NCBI Taxonomy" id="2838596"/>
    <lineage>
        <taxon>Bacteria</taxon>
        <taxon>Bacillati</taxon>
        <taxon>Bacillota</taxon>
        <taxon>Clostridia</taxon>
        <taxon>Eubacteriales</taxon>
        <taxon>Oscillospiraceae</taxon>
        <taxon>Allofournierella</taxon>
    </lineage>
</organism>
<protein>
    <submittedName>
        <fullName evidence="1">Uncharacterized protein</fullName>
    </submittedName>
</protein>
<proteinExistence type="predicted"/>
<accession>A0A9D1V5R1</accession>
<gene>
    <name evidence="1" type="ORF">H9865_11480</name>
</gene>
<dbReference type="Proteomes" id="UP000824193">
    <property type="component" value="Unassembled WGS sequence"/>
</dbReference>
<comment type="caution">
    <text evidence="1">The sequence shown here is derived from an EMBL/GenBank/DDBJ whole genome shotgun (WGS) entry which is preliminary data.</text>
</comment>
<evidence type="ECO:0000313" key="1">
    <source>
        <dbReference type="EMBL" id="HIX06697.1"/>
    </source>
</evidence>
<reference evidence="1" key="1">
    <citation type="journal article" date="2021" name="PeerJ">
        <title>Extensive microbial diversity within the chicken gut microbiome revealed by metagenomics and culture.</title>
        <authorList>
            <person name="Gilroy R."/>
            <person name="Ravi A."/>
            <person name="Getino M."/>
            <person name="Pursley I."/>
            <person name="Horton D.L."/>
            <person name="Alikhan N.F."/>
            <person name="Baker D."/>
            <person name="Gharbi K."/>
            <person name="Hall N."/>
            <person name="Watson M."/>
            <person name="Adriaenssens E.M."/>
            <person name="Foster-Nyarko E."/>
            <person name="Jarju S."/>
            <person name="Secka A."/>
            <person name="Antonio M."/>
            <person name="Oren A."/>
            <person name="Chaudhuri R.R."/>
            <person name="La Ragione R."/>
            <person name="Hildebrand F."/>
            <person name="Pallen M.J."/>
        </authorList>
    </citation>
    <scope>NUCLEOTIDE SEQUENCE</scope>
    <source>
        <strain evidence="1">2239</strain>
    </source>
</reference>
<dbReference type="EMBL" id="DXFW01000039">
    <property type="protein sequence ID" value="HIX06697.1"/>
    <property type="molecule type" value="Genomic_DNA"/>
</dbReference>
<evidence type="ECO:0000313" key="2">
    <source>
        <dbReference type="Proteomes" id="UP000824193"/>
    </source>
</evidence>
<name>A0A9D1V5R1_9FIRM</name>
<sequence>MTLQQNLAALAERWGLNEAEAEPETLAWRLVEQGEAAELAQLLEEAALTGSRAERALAREYGAALDDALRFDPLSEWQAEAFCNCGEEAQGEAFDGWDF</sequence>
<dbReference type="AlphaFoldDB" id="A0A9D1V5R1"/>
<reference evidence="1" key="2">
    <citation type="submission" date="2021-04" db="EMBL/GenBank/DDBJ databases">
        <authorList>
            <person name="Gilroy R."/>
        </authorList>
    </citation>
    <scope>NUCLEOTIDE SEQUENCE</scope>
    <source>
        <strain evidence="1">2239</strain>
    </source>
</reference>